<evidence type="ECO:0000256" key="1">
    <source>
        <dbReference type="SAM" id="MobiDB-lite"/>
    </source>
</evidence>
<dbReference type="AlphaFoldDB" id="A0AAD9SE50"/>
<sequence>MASMADTNLDSFISLDKKDMKPGAPRLTWNFEASQRLSLTMPYPIMSTIRRATDDDREARSCTFYWSNYTNAFSGKGLILVHHKEDGSFERVRVDHTTGLKALPEVDSLVISGRYQPHLHELAPGEETKTSRLGFPERYYRVLELGETYSLIFPGAEVGMWAWGSIQDNLGLEMKAGKLLPSGDRSRVHTKKGEGQPPLVIPGAAIVTFTTVMEEPAWPERASREAKVGFSMANLEEQRWRLKMQQAEARRRGLSPAPLAASDRV</sequence>
<dbReference type="EMBL" id="JAUJFL010000004">
    <property type="protein sequence ID" value="KAK2604376.1"/>
    <property type="molecule type" value="Genomic_DNA"/>
</dbReference>
<proteinExistence type="predicted"/>
<comment type="caution">
    <text evidence="2">The sequence shown here is derived from an EMBL/GenBank/DDBJ whole genome shotgun (WGS) entry which is preliminary data.</text>
</comment>
<name>A0AAD9SE50_PHOAM</name>
<dbReference type="Proteomes" id="UP001265746">
    <property type="component" value="Unassembled WGS sequence"/>
</dbReference>
<evidence type="ECO:0000313" key="3">
    <source>
        <dbReference type="Proteomes" id="UP001265746"/>
    </source>
</evidence>
<accession>A0AAD9SE50</accession>
<gene>
    <name evidence="2" type="ORF">N8I77_007314</name>
</gene>
<keyword evidence="3" id="KW-1185">Reference proteome</keyword>
<feature type="region of interest" description="Disordered" evidence="1">
    <location>
        <begin position="246"/>
        <end position="265"/>
    </location>
</feature>
<protein>
    <submittedName>
        <fullName evidence="2">Uncharacterized protein</fullName>
    </submittedName>
</protein>
<evidence type="ECO:0000313" key="2">
    <source>
        <dbReference type="EMBL" id="KAK2604376.1"/>
    </source>
</evidence>
<organism evidence="2 3">
    <name type="scientific">Phomopsis amygdali</name>
    <name type="common">Fusicoccum amygdali</name>
    <dbReference type="NCBI Taxonomy" id="1214568"/>
    <lineage>
        <taxon>Eukaryota</taxon>
        <taxon>Fungi</taxon>
        <taxon>Dikarya</taxon>
        <taxon>Ascomycota</taxon>
        <taxon>Pezizomycotina</taxon>
        <taxon>Sordariomycetes</taxon>
        <taxon>Sordariomycetidae</taxon>
        <taxon>Diaporthales</taxon>
        <taxon>Diaporthaceae</taxon>
        <taxon>Diaporthe</taxon>
    </lineage>
</organism>
<reference evidence="2" key="1">
    <citation type="submission" date="2023-06" db="EMBL/GenBank/DDBJ databases">
        <authorList>
            <person name="Noh H."/>
        </authorList>
    </citation>
    <scope>NUCLEOTIDE SEQUENCE</scope>
    <source>
        <strain evidence="2">DUCC20226</strain>
    </source>
</reference>